<evidence type="ECO:0000313" key="2">
    <source>
        <dbReference type="Proteomes" id="UP000179324"/>
    </source>
</evidence>
<dbReference type="EMBL" id="MFKI01000013">
    <property type="protein sequence ID" value="OGG39366.1"/>
    <property type="molecule type" value="Genomic_DNA"/>
</dbReference>
<organism evidence="1 2">
    <name type="scientific">Candidatus Jorgensenbacteria bacterium GWC1_48_12</name>
    <dbReference type="NCBI Taxonomy" id="1798469"/>
    <lineage>
        <taxon>Bacteria</taxon>
        <taxon>Candidatus Joergenseniibacteriota</taxon>
    </lineage>
</organism>
<sequence length="137" mass="15026">MKKNHFVLIGLAVVAVTIFYGVSIKPAEPVSLTALTVADGPVSVTVTPIFSDTKWNFNVALDTHSEELNADLTKVSVIVTDDGREYLPINWEGDPPGGHHREGILSFNPIVPQPRFIELILKDIGGVEERGFLWMTS</sequence>
<proteinExistence type="predicted"/>
<dbReference type="Proteomes" id="UP000179324">
    <property type="component" value="Unassembled WGS sequence"/>
</dbReference>
<gene>
    <name evidence="1" type="ORF">A2127_00175</name>
</gene>
<reference evidence="1 2" key="1">
    <citation type="journal article" date="2016" name="Nat. Commun.">
        <title>Thousands of microbial genomes shed light on interconnected biogeochemical processes in an aquifer system.</title>
        <authorList>
            <person name="Anantharaman K."/>
            <person name="Brown C.T."/>
            <person name="Hug L.A."/>
            <person name="Sharon I."/>
            <person name="Castelle C.J."/>
            <person name="Probst A.J."/>
            <person name="Thomas B.C."/>
            <person name="Singh A."/>
            <person name="Wilkins M.J."/>
            <person name="Karaoz U."/>
            <person name="Brodie E.L."/>
            <person name="Williams K.H."/>
            <person name="Hubbard S.S."/>
            <person name="Banfield J.F."/>
        </authorList>
    </citation>
    <scope>NUCLEOTIDE SEQUENCE [LARGE SCALE GENOMIC DNA]</scope>
</reference>
<protein>
    <submittedName>
        <fullName evidence="1">Uncharacterized protein</fullName>
    </submittedName>
</protein>
<name>A0A1F6BR16_9BACT</name>
<accession>A0A1F6BR16</accession>
<dbReference type="AlphaFoldDB" id="A0A1F6BR16"/>
<evidence type="ECO:0000313" key="1">
    <source>
        <dbReference type="EMBL" id="OGG39366.1"/>
    </source>
</evidence>
<comment type="caution">
    <text evidence="1">The sequence shown here is derived from an EMBL/GenBank/DDBJ whole genome shotgun (WGS) entry which is preliminary data.</text>
</comment>